<dbReference type="OrthoDB" id="4497239at2"/>
<keyword evidence="2" id="KW-0460">Magnesium</keyword>
<dbReference type="PROSITE" id="PS00444">
    <property type="entry name" value="POLYPRENYL_SYNTHASE_2"/>
    <property type="match status" value="1"/>
</dbReference>
<dbReference type="PANTHER" id="PTHR12001">
    <property type="entry name" value="GERANYLGERANYL PYROPHOSPHATE SYNTHASE"/>
    <property type="match status" value="1"/>
</dbReference>
<dbReference type="SFLD" id="SFLDG01017">
    <property type="entry name" value="Polyprenyl_Transferase_Like"/>
    <property type="match status" value="1"/>
</dbReference>
<gene>
    <name evidence="4" type="ORF">VM95_10235</name>
</gene>
<keyword evidence="3" id="KW-0808">Transferase</keyword>
<evidence type="ECO:0000256" key="3">
    <source>
        <dbReference type="RuleBase" id="RU004466"/>
    </source>
</evidence>
<dbReference type="PROSITE" id="PS00723">
    <property type="entry name" value="POLYPRENYL_SYNTHASE_1"/>
    <property type="match status" value="1"/>
</dbReference>
<dbReference type="InterPro" id="IPR008949">
    <property type="entry name" value="Isoprenoid_synthase_dom_sf"/>
</dbReference>
<dbReference type="InterPro" id="IPR000092">
    <property type="entry name" value="Polyprenyl_synt"/>
</dbReference>
<dbReference type="EMBL" id="JZKH01000015">
    <property type="protein sequence ID" value="KJS62226.1"/>
    <property type="molecule type" value="Genomic_DNA"/>
</dbReference>
<evidence type="ECO:0000256" key="2">
    <source>
        <dbReference type="ARBA" id="ARBA00022842"/>
    </source>
</evidence>
<reference evidence="4 5" key="1">
    <citation type="submission" date="2015-02" db="EMBL/GenBank/DDBJ databases">
        <authorList>
            <person name="Ju K.-S."/>
            <person name="Doroghazi J.R."/>
            <person name="Metcalf W."/>
        </authorList>
    </citation>
    <scope>NUCLEOTIDE SEQUENCE [LARGE SCALE GENOMIC DNA]</scope>
    <source>
        <strain evidence="4 5">ATCC 31215</strain>
    </source>
</reference>
<dbReference type="GO" id="GO:0046872">
    <property type="term" value="F:metal ion binding"/>
    <property type="evidence" value="ECO:0007669"/>
    <property type="project" value="UniProtKB-KW"/>
</dbReference>
<dbReference type="GO" id="GO:0008299">
    <property type="term" value="P:isoprenoid biosynthetic process"/>
    <property type="evidence" value="ECO:0007669"/>
    <property type="project" value="InterPro"/>
</dbReference>
<sequence length="338" mass="35555">MTEPATPRAAAAASLLARTRAAVEPVLRDAVASLPGRMRLVAGYQLAWWDEHGIPIDASPGKALRPTLVLAAARATGGDDTMALPAAAAVELVHNFTLLHDDVMDRDELRRHRPTAWRVFGVNDALLAGDALHALAFRILADAAASVRLAACVIELCEGQHADCAYEIDSTVTLADCVTMAEAKTGALLGCSAALGAHAAAAPQHRVVQLDAFGRRLGLAFQITDDLLGIWGDPERTGKPAGADLAVRKKSLPVVAALRSGTPAGEHLRTAYAADSGATPAELATLVEAAGGRSWARTQTARHREEALALLHHAVPDSKEAADLLMLAYQLTEHSRES</sequence>
<dbReference type="Proteomes" id="UP000033699">
    <property type="component" value="Unassembled WGS sequence"/>
</dbReference>
<evidence type="ECO:0000313" key="5">
    <source>
        <dbReference type="Proteomes" id="UP000033699"/>
    </source>
</evidence>
<dbReference type="PATRIC" id="fig|359131.3.peg.1658"/>
<organism evidence="4 5">
    <name type="scientific">Streptomyces rubellomurinus (strain ATCC 31215)</name>
    <dbReference type="NCBI Taxonomy" id="359131"/>
    <lineage>
        <taxon>Bacteria</taxon>
        <taxon>Bacillati</taxon>
        <taxon>Actinomycetota</taxon>
        <taxon>Actinomycetes</taxon>
        <taxon>Kitasatosporales</taxon>
        <taxon>Streptomycetaceae</taxon>
        <taxon>Streptomyces</taxon>
    </lineage>
</organism>
<dbReference type="Gene3D" id="1.10.600.10">
    <property type="entry name" value="Farnesyl Diphosphate Synthase"/>
    <property type="match status" value="1"/>
</dbReference>
<accession>A0A0F2TI80</accession>
<evidence type="ECO:0000256" key="1">
    <source>
        <dbReference type="ARBA" id="ARBA00022723"/>
    </source>
</evidence>
<evidence type="ECO:0000313" key="4">
    <source>
        <dbReference type="EMBL" id="KJS62226.1"/>
    </source>
</evidence>
<dbReference type="SUPFAM" id="SSF48576">
    <property type="entry name" value="Terpenoid synthases"/>
    <property type="match status" value="1"/>
</dbReference>
<proteinExistence type="inferred from homology"/>
<keyword evidence="1" id="KW-0479">Metal-binding</keyword>
<comment type="similarity">
    <text evidence="3">Belongs to the FPP/GGPP synthase family.</text>
</comment>
<dbReference type="InterPro" id="IPR033749">
    <property type="entry name" value="Polyprenyl_synt_CS"/>
</dbReference>
<keyword evidence="5" id="KW-1185">Reference proteome</keyword>
<name>A0A0F2TI80_STRR3</name>
<dbReference type="GO" id="GO:0004659">
    <property type="term" value="F:prenyltransferase activity"/>
    <property type="evidence" value="ECO:0007669"/>
    <property type="project" value="InterPro"/>
</dbReference>
<comment type="caution">
    <text evidence="4">The sequence shown here is derived from an EMBL/GenBank/DDBJ whole genome shotgun (WGS) entry which is preliminary data.</text>
</comment>
<dbReference type="AlphaFoldDB" id="A0A0F2TI80"/>
<dbReference type="SFLD" id="SFLDS00005">
    <property type="entry name" value="Isoprenoid_Synthase_Type_I"/>
    <property type="match status" value="1"/>
</dbReference>
<dbReference type="CDD" id="cd00685">
    <property type="entry name" value="Trans_IPPS_HT"/>
    <property type="match status" value="1"/>
</dbReference>
<dbReference type="PANTHER" id="PTHR12001:SF86">
    <property type="entry name" value="GERANYLGERANYL DIPHOSPHATE SYNTHASE"/>
    <property type="match status" value="1"/>
</dbReference>
<protein>
    <submittedName>
        <fullName evidence="4">Polyprenyl synthetase</fullName>
    </submittedName>
</protein>
<dbReference type="Pfam" id="PF00348">
    <property type="entry name" value="polyprenyl_synt"/>
    <property type="match status" value="1"/>
</dbReference>